<evidence type="ECO:0000256" key="5">
    <source>
        <dbReference type="ARBA" id="ARBA00022475"/>
    </source>
</evidence>
<evidence type="ECO:0000259" key="22">
    <source>
        <dbReference type="PROSITE" id="PS51782"/>
    </source>
</evidence>
<dbReference type="GO" id="GO:0008061">
    <property type="term" value="F:chitin binding"/>
    <property type="evidence" value="ECO:0007669"/>
    <property type="project" value="UniProtKB-KW"/>
</dbReference>
<dbReference type="Gene3D" id="3.20.20.80">
    <property type="entry name" value="Glycosidases"/>
    <property type="match status" value="1"/>
</dbReference>
<keyword evidence="14" id="KW-0119">Carbohydrate metabolism</keyword>
<dbReference type="Proteomes" id="UP001281003">
    <property type="component" value="Unassembled WGS sequence"/>
</dbReference>
<evidence type="ECO:0000256" key="8">
    <source>
        <dbReference type="ARBA" id="ARBA00022669"/>
    </source>
</evidence>
<evidence type="ECO:0000256" key="2">
    <source>
        <dbReference type="ARBA" id="ARBA00004609"/>
    </source>
</evidence>
<keyword evidence="6" id="KW-0964">Secreted</keyword>
<dbReference type="Gene3D" id="3.10.350.10">
    <property type="entry name" value="LysM domain"/>
    <property type="match status" value="1"/>
</dbReference>
<comment type="subcellular location">
    <subcellularLocation>
        <location evidence="2">Cell membrane</location>
        <topology evidence="2">Lipid-anchor</topology>
        <topology evidence="2">GPI-anchor</topology>
    </subcellularLocation>
    <subcellularLocation>
        <location evidence="3">Secreted</location>
    </subcellularLocation>
</comment>
<dbReference type="PROSITE" id="PS51910">
    <property type="entry name" value="GH18_2"/>
    <property type="match status" value="1"/>
</dbReference>
<evidence type="ECO:0000256" key="4">
    <source>
        <dbReference type="ARBA" id="ARBA00012729"/>
    </source>
</evidence>
<dbReference type="Pfam" id="PF00704">
    <property type="entry name" value="Glyco_hydro_18"/>
    <property type="match status" value="1"/>
</dbReference>
<evidence type="ECO:0000256" key="18">
    <source>
        <dbReference type="ARBA" id="ARBA00025727"/>
    </source>
</evidence>
<dbReference type="PANTHER" id="PTHR45708:SF47">
    <property type="entry name" value="ENDOCHITINASE A"/>
    <property type="match status" value="1"/>
</dbReference>
<evidence type="ECO:0000256" key="9">
    <source>
        <dbReference type="ARBA" id="ARBA00022729"/>
    </source>
</evidence>
<reference evidence="24" key="2">
    <citation type="submission" date="2023-07" db="EMBL/GenBank/DDBJ databases">
        <authorList>
            <consortium name="Lawrence Berkeley National Laboratory"/>
            <person name="Haridas S."/>
            <person name="Hensen N."/>
            <person name="Bonometti L."/>
            <person name="Westerberg I."/>
            <person name="Brannstrom I.O."/>
            <person name="Guillou S."/>
            <person name="Cros-Aarteil S."/>
            <person name="Calhoun S."/>
            <person name="Kuo A."/>
            <person name="Mondo S."/>
            <person name="Pangilinan J."/>
            <person name="Riley R."/>
            <person name="LaButti K."/>
            <person name="Andreopoulos B."/>
            <person name="Lipzen A."/>
            <person name="Chen C."/>
            <person name="Yanf M."/>
            <person name="Daum C."/>
            <person name="Ng V."/>
            <person name="Clum A."/>
            <person name="Steindorff A."/>
            <person name="Ohm R."/>
            <person name="Martin F."/>
            <person name="Silar P."/>
            <person name="Natvig D."/>
            <person name="Lalanne C."/>
            <person name="Gautier V."/>
            <person name="Ament-velasquez S.L."/>
            <person name="Kruys A."/>
            <person name="Hutchinson M.I."/>
            <person name="Powell A.J."/>
            <person name="Barry K."/>
            <person name="Miller A.N."/>
            <person name="Grigoriev I.V."/>
            <person name="Debuchy R."/>
            <person name="Gladieux P."/>
            <person name="Thoren M.H."/>
            <person name="Johannesson H."/>
        </authorList>
    </citation>
    <scope>NUCLEOTIDE SEQUENCE</scope>
    <source>
        <strain evidence="24">FGSC 1904</strain>
    </source>
</reference>
<evidence type="ECO:0000313" key="24">
    <source>
        <dbReference type="EMBL" id="KAK3389003.1"/>
    </source>
</evidence>
<keyword evidence="13" id="KW-0325">Glycoprotein</keyword>
<keyword evidence="16 19" id="KW-0326">Glycosidase</keyword>
<evidence type="ECO:0000256" key="20">
    <source>
        <dbReference type="SAM" id="MobiDB-lite"/>
    </source>
</evidence>
<feature type="region of interest" description="Disordered" evidence="20">
    <location>
        <begin position="535"/>
        <end position="654"/>
    </location>
</feature>
<dbReference type="PANTHER" id="PTHR45708">
    <property type="entry name" value="ENDOCHITINASE"/>
    <property type="match status" value="1"/>
</dbReference>
<dbReference type="EC" id="3.2.1.14" evidence="4"/>
<evidence type="ECO:0000313" key="25">
    <source>
        <dbReference type="Proteomes" id="UP001281003"/>
    </source>
</evidence>
<dbReference type="InterPro" id="IPR017853">
    <property type="entry name" value="GH"/>
</dbReference>
<feature type="compositionally biased region" description="Low complexity" evidence="20">
    <location>
        <begin position="1034"/>
        <end position="1046"/>
    </location>
</feature>
<evidence type="ECO:0000259" key="23">
    <source>
        <dbReference type="PROSITE" id="PS51910"/>
    </source>
</evidence>
<comment type="catalytic activity">
    <reaction evidence="1">
        <text>Random endo-hydrolysis of N-acetyl-beta-D-glucosaminide (1-&gt;4)-beta-linkages in chitin and chitodextrins.</text>
        <dbReference type="EC" id="3.2.1.14"/>
    </reaction>
</comment>
<feature type="region of interest" description="Disordered" evidence="20">
    <location>
        <begin position="412"/>
        <end position="432"/>
    </location>
</feature>
<reference evidence="24" key="1">
    <citation type="journal article" date="2023" name="Mol. Phylogenet. Evol.">
        <title>Genome-scale phylogeny and comparative genomics of the fungal order Sordariales.</title>
        <authorList>
            <person name="Hensen N."/>
            <person name="Bonometti L."/>
            <person name="Westerberg I."/>
            <person name="Brannstrom I.O."/>
            <person name="Guillou S."/>
            <person name="Cros-Aarteil S."/>
            <person name="Calhoun S."/>
            <person name="Haridas S."/>
            <person name="Kuo A."/>
            <person name="Mondo S."/>
            <person name="Pangilinan J."/>
            <person name="Riley R."/>
            <person name="LaButti K."/>
            <person name="Andreopoulos B."/>
            <person name="Lipzen A."/>
            <person name="Chen C."/>
            <person name="Yan M."/>
            <person name="Daum C."/>
            <person name="Ng V."/>
            <person name="Clum A."/>
            <person name="Steindorff A."/>
            <person name="Ohm R.A."/>
            <person name="Martin F."/>
            <person name="Silar P."/>
            <person name="Natvig D.O."/>
            <person name="Lalanne C."/>
            <person name="Gautier V."/>
            <person name="Ament-Velasquez S.L."/>
            <person name="Kruys A."/>
            <person name="Hutchinson M.I."/>
            <person name="Powell A.J."/>
            <person name="Barry K."/>
            <person name="Miller A.N."/>
            <person name="Grigoriev I.V."/>
            <person name="Debuchy R."/>
            <person name="Gladieux P."/>
            <person name="Hiltunen Thoren M."/>
            <person name="Johannesson H."/>
        </authorList>
    </citation>
    <scope>NUCLEOTIDE SEQUENCE</scope>
    <source>
        <strain evidence="24">FGSC 1904</strain>
    </source>
</reference>
<evidence type="ECO:0000256" key="11">
    <source>
        <dbReference type="ARBA" id="ARBA00023024"/>
    </source>
</evidence>
<dbReference type="GO" id="GO:0008843">
    <property type="term" value="F:endochitinase activity"/>
    <property type="evidence" value="ECO:0007669"/>
    <property type="project" value="UniProtKB-EC"/>
</dbReference>
<evidence type="ECO:0000256" key="1">
    <source>
        <dbReference type="ARBA" id="ARBA00000822"/>
    </source>
</evidence>
<dbReference type="InterPro" id="IPR050542">
    <property type="entry name" value="Glycosyl_Hydrlase18_Chitinase"/>
</dbReference>
<dbReference type="GO" id="GO:0098552">
    <property type="term" value="C:side of membrane"/>
    <property type="evidence" value="ECO:0007669"/>
    <property type="project" value="UniProtKB-KW"/>
</dbReference>
<dbReference type="CDD" id="cd00118">
    <property type="entry name" value="LysM"/>
    <property type="match status" value="1"/>
</dbReference>
<name>A0AAE0U2W7_SORBR</name>
<feature type="compositionally biased region" description="Low complexity" evidence="20">
    <location>
        <begin position="643"/>
        <end position="654"/>
    </location>
</feature>
<feature type="domain" description="GH18" evidence="23">
    <location>
        <begin position="23"/>
        <end position="331"/>
    </location>
</feature>
<evidence type="ECO:0000256" key="17">
    <source>
        <dbReference type="ARBA" id="ARBA00023326"/>
    </source>
</evidence>
<dbReference type="InterPro" id="IPR018392">
    <property type="entry name" value="LysM"/>
</dbReference>
<feature type="region of interest" description="Disordered" evidence="20">
    <location>
        <begin position="980"/>
        <end position="1064"/>
    </location>
</feature>
<dbReference type="InterPro" id="IPR001579">
    <property type="entry name" value="Glyco_hydro_18_chit_AS"/>
</dbReference>
<dbReference type="PROSITE" id="PS51782">
    <property type="entry name" value="LYSM"/>
    <property type="match status" value="1"/>
</dbReference>
<dbReference type="SUPFAM" id="SSF54106">
    <property type="entry name" value="LysM domain"/>
    <property type="match status" value="1"/>
</dbReference>
<evidence type="ECO:0000256" key="10">
    <source>
        <dbReference type="ARBA" id="ARBA00022801"/>
    </source>
</evidence>
<evidence type="ECO:0000256" key="6">
    <source>
        <dbReference type="ARBA" id="ARBA00022525"/>
    </source>
</evidence>
<dbReference type="GO" id="GO:0006032">
    <property type="term" value="P:chitin catabolic process"/>
    <property type="evidence" value="ECO:0007669"/>
    <property type="project" value="UniProtKB-KW"/>
</dbReference>
<dbReference type="GO" id="GO:0005886">
    <property type="term" value="C:plasma membrane"/>
    <property type="evidence" value="ECO:0007669"/>
    <property type="project" value="UniProtKB-SubCell"/>
</dbReference>
<dbReference type="EMBL" id="JAUTDP010000014">
    <property type="protein sequence ID" value="KAK3389003.1"/>
    <property type="molecule type" value="Genomic_DNA"/>
</dbReference>
<dbReference type="SMART" id="SM00257">
    <property type="entry name" value="LysM"/>
    <property type="match status" value="1"/>
</dbReference>
<proteinExistence type="inferred from homology"/>
<feature type="chain" id="PRO_5042154580" description="chitinase" evidence="21">
    <location>
        <begin position="20"/>
        <end position="1090"/>
    </location>
</feature>
<dbReference type="GO" id="GO:0000272">
    <property type="term" value="P:polysaccharide catabolic process"/>
    <property type="evidence" value="ECO:0007669"/>
    <property type="project" value="UniProtKB-KW"/>
</dbReference>
<feature type="compositionally biased region" description="Polar residues" evidence="20">
    <location>
        <begin position="631"/>
        <end position="642"/>
    </location>
</feature>
<dbReference type="PROSITE" id="PS01095">
    <property type="entry name" value="GH18_1"/>
    <property type="match status" value="1"/>
</dbReference>
<keyword evidence="5" id="KW-1003">Cell membrane</keyword>
<organism evidence="24 25">
    <name type="scientific">Sordaria brevicollis</name>
    <dbReference type="NCBI Taxonomy" id="83679"/>
    <lineage>
        <taxon>Eukaryota</taxon>
        <taxon>Fungi</taxon>
        <taxon>Dikarya</taxon>
        <taxon>Ascomycota</taxon>
        <taxon>Pezizomycotina</taxon>
        <taxon>Sordariomycetes</taxon>
        <taxon>Sordariomycetidae</taxon>
        <taxon>Sordariales</taxon>
        <taxon>Sordariaceae</taxon>
        <taxon>Sordaria</taxon>
    </lineage>
</organism>
<keyword evidence="15" id="KW-0449">Lipoprotein</keyword>
<evidence type="ECO:0000256" key="7">
    <source>
        <dbReference type="ARBA" id="ARBA00022622"/>
    </source>
</evidence>
<feature type="compositionally biased region" description="Low complexity" evidence="20">
    <location>
        <begin position="463"/>
        <end position="487"/>
    </location>
</feature>
<protein>
    <recommendedName>
        <fullName evidence="4">chitinase</fullName>
        <ecNumber evidence="4">3.2.1.14</ecNumber>
    </recommendedName>
</protein>
<feature type="compositionally biased region" description="Low complexity" evidence="20">
    <location>
        <begin position="1005"/>
        <end position="1025"/>
    </location>
</feature>
<dbReference type="InterPro" id="IPR001223">
    <property type="entry name" value="Glyco_hydro18_cat"/>
</dbReference>
<feature type="compositionally biased region" description="Low complexity" evidence="20">
    <location>
        <begin position="494"/>
        <end position="508"/>
    </location>
</feature>
<keyword evidence="10 19" id="KW-0378">Hydrolase</keyword>
<feature type="compositionally biased region" description="Low complexity" evidence="20">
    <location>
        <begin position="557"/>
        <end position="610"/>
    </location>
</feature>
<evidence type="ECO:0000256" key="12">
    <source>
        <dbReference type="ARBA" id="ARBA00023136"/>
    </source>
</evidence>
<keyword evidence="8" id="KW-0147">Chitin-binding</keyword>
<feature type="region of interest" description="Disordered" evidence="20">
    <location>
        <begin position="463"/>
        <end position="508"/>
    </location>
</feature>
<feature type="region of interest" description="Disordered" evidence="20">
    <location>
        <begin position="912"/>
        <end position="967"/>
    </location>
</feature>
<evidence type="ECO:0000256" key="3">
    <source>
        <dbReference type="ARBA" id="ARBA00004613"/>
    </source>
</evidence>
<keyword evidence="17" id="KW-0624">Polysaccharide degradation</keyword>
<dbReference type="SUPFAM" id="SSF51445">
    <property type="entry name" value="(Trans)glycosidases"/>
    <property type="match status" value="1"/>
</dbReference>
<keyword evidence="12" id="KW-0472">Membrane</keyword>
<feature type="signal peptide" evidence="21">
    <location>
        <begin position="1"/>
        <end position="19"/>
    </location>
</feature>
<evidence type="ECO:0000256" key="15">
    <source>
        <dbReference type="ARBA" id="ARBA00023288"/>
    </source>
</evidence>
<evidence type="ECO:0000256" key="13">
    <source>
        <dbReference type="ARBA" id="ARBA00023180"/>
    </source>
</evidence>
<gene>
    <name evidence="24" type="ORF">B0T20DRAFT_456994</name>
</gene>
<dbReference type="GO" id="GO:0005576">
    <property type="term" value="C:extracellular region"/>
    <property type="evidence" value="ECO:0007669"/>
    <property type="project" value="UniProtKB-SubCell"/>
</dbReference>
<feature type="domain" description="LysM" evidence="22">
    <location>
        <begin position="355"/>
        <end position="400"/>
    </location>
</feature>
<comment type="similarity">
    <text evidence="18">Belongs to the glycosyl hydrolase 18 family. Chitinase class III subfamily.</text>
</comment>
<comment type="caution">
    <text evidence="24">The sequence shown here is derived from an EMBL/GenBank/DDBJ whole genome shotgun (WGS) entry which is preliminary data.</text>
</comment>
<sequence>MHKSLVAAAVLAATARATAVSEPKVNVYWGQKGDTRLKDHCDQANFDYVTIGFVNNSPEQDKSGLNYPGTNFGQHCDGIYYTNSLTGAASPLLSKCTVIASDIQYCQEKGKKVLLSVGGAAVKGSNYSLSSIAKGEEFATFLWKAFGPYDKTWTGPRPFDFAGYHISVDGFDLDIEEKFSQAGQDAYVALAKKLRKYFPANGKYLLTAAPECPLDDEHFKMKSIISKAEFDALFIQFYNNPGCAAESKTGFNYNAWEAEIKKGSSKNAKLFVGLAGSPDAAGSGYIEPVKAASIINDLKKKSSFGGAMIWDAYHGQKVTNGKSFVDAVNTACHGVKATPTTTAAPGAPTTIGCTTYYTVQPGDYCYLIAQNYGITVTELIRFNPSLDALCAVQIGQQLCVRQGVVTLTSTTAPATTTTSTSTSSSSSSVITTSSSSVVSSSTEAVVSSSTEVVVSSTEAASSTITSAPAVSSTEAVSSSSEAVSTSEYCEDETTTSAPASETESVTSSVVVSESASVVTSEPASSTITSAPVVISSSAVSSEVPSSTEEDSCDDETTTASEVVSSTEAPVVSATESAIVSESASVTESASITESSAASVSFSTEVPTTTDDACEDETTTSEVPSATEGPSDGSSTTVDPSIITSAPVVVPSGSGVSEIISSTTSEDDSCDDEETLISEIASSTEAPVVSATNSAVVSSTEAPVVSATESAVPSDVVSESTLPSGIIPSGVIPSGVIPSGVVSSILSEITAGPTDGSVVPSVSVTIPAESGISSAPDAGVTSAPAEEWTTSTIYTTTVSTITSCAPEVTDCPGKIGQVTTIVVPIATTVCPVTAIETSSGSAPTGIITTSVPVESIPAGFTTSTIYTTTVSTVTSCAPTVTDCPGKIGQVTTVVVPIGVTVCPITEAFPPATSVPAAPSAGVPGAPGAPGVSSAPAVPSGGAPGVPSVPVPSGGAPGVPEVDTTSTTSVTSVHFTTVTVAKPTASAPGGGEGVPAESSPVAFPSEVPSGGNPSVPPVVNAPAVPSGTAPVGTGVSAAPSSAPSTYSMPSPPAQTEPVSGSEPSEIPVTAGAGRNVVAFGVPALMAALVLAF</sequence>
<dbReference type="Pfam" id="PF01476">
    <property type="entry name" value="LysM"/>
    <property type="match status" value="1"/>
</dbReference>
<evidence type="ECO:0000256" key="16">
    <source>
        <dbReference type="ARBA" id="ARBA00023295"/>
    </source>
</evidence>
<dbReference type="CDD" id="cd02877">
    <property type="entry name" value="GH18_hevamine_XipI_class_III"/>
    <property type="match status" value="1"/>
</dbReference>
<accession>A0AAE0U2W7</accession>
<keyword evidence="11" id="KW-0146">Chitin degradation</keyword>
<keyword evidence="9 21" id="KW-0732">Signal</keyword>
<keyword evidence="25" id="KW-1185">Reference proteome</keyword>
<keyword evidence="7" id="KW-0336">GPI-anchor</keyword>
<dbReference type="AlphaFoldDB" id="A0AAE0U2W7"/>
<dbReference type="InterPro" id="IPR045321">
    <property type="entry name" value="Cts1-like"/>
</dbReference>
<evidence type="ECO:0000256" key="14">
    <source>
        <dbReference type="ARBA" id="ARBA00023277"/>
    </source>
</evidence>
<evidence type="ECO:0000256" key="21">
    <source>
        <dbReference type="SAM" id="SignalP"/>
    </source>
</evidence>
<evidence type="ECO:0000256" key="19">
    <source>
        <dbReference type="RuleBase" id="RU000489"/>
    </source>
</evidence>
<dbReference type="InterPro" id="IPR036779">
    <property type="entry name" value="LysM_dom_sf"/>
</dbReference>
<feature type="compositionally biased region" description="Acidic residues" evidence="20">
    <location>
        <begin position="547"/>
        <end position="556"/>
    </location>
</feature>
<feature type="compositionally biased region" description="Low complexity" evidence="20">
    <location>
        <begin position="535"/>
        <end position="546"/>
    </location>
</feature>